<name>A0A1G2S8J0_9BACT</name>
<accession>A0A1G2S8J0</accession>
<organism evidence="2 3">
    <name type="scientific">Candidatus Yonathbacteria bacterium RIFCSPHIGHO2_01_FULL_51_10</name>
    <dbReference type="NCBI Taxonomy" id="1802723"/>
    <lineage>
        <taxon>Bacteria</taxon>
        <taxon>Candidatus Yonathiibacteriota</taxon>
    </lineage>
</organism>
<evidence type="ECO:0000313" key="3">
    <source>
        <dbReference type="Proteomes" id="UP000176997"/>
    </source>
</evidence>
<evidence type="ECO:0000256" key="1">
    <source>
        <dbReference type="SAM" id="Phobius"/>
    </source>
</evidence>
<feature type="transmembrane region" description="Helical" evidence="1">
    <location>
        <begin position="35"/>
        <end position="64"/>
    </location>
</feature>
<evidence type="ECO:0008006" key="4">
    <source>
        <dbReference type="Google" id="ProtNLM"/>
    </source>
</evidence>
<proteinExistence type="predicted"/>
<sequence length="140" mass="15685">MEFHVPQFIDFEDKVIGPFTWKQFLFLLGGGGTGYAAYVIVHFFPFNMLIGLAFAGLGLALAFYPKEKFGRPFAEVLESAVKYYFRGKLYTWKKSPQTPAQAQPFDTIRKRAPLLSVPGVSHGKLSNASWSLDVGKKSEN</sequence>
<gene>
    <name evidence="2" type="ORF">A2675_00070</name>
</gene>
<dbReference type="Pfam" id="PF12666">
    <property type="entry name" value="PrgI"/>
    <property type="match status" value="1"/>
</dbReference>
<reference evidence="2 3" key="1">
    <citation type="journal article" date="2016" name="Nat. Commun.">
        <title>Thousands of microbial genomes shed light on interconnected biogeochemical processes in an aquifer system.</title>
        <authorList>
            <person name="Anantharaman K."/>
            <person name="Brown C.T."/>
            <person name="Hug L.A."/>
            <person name="Sharon I."/>
            <person name="Castelle C.J."/>
            <person name="Probst A.J."/>
            <person name="Thomas B.C."/>
            <person name="Singh A."/>
            <person name="Wilkins M.J."/>
            <person name="Karaoz U."/>
            <person name="Brodie E.L."/>
            <person name="Williams K.H."/>
            <person name="Hubbard S.S."/>
            <person name="Banfield J.F."/>
        </authorList>
    </citation>
    <scope>NUCLEOTIDE SEQUENCE [LARGE SCALE GENOMIC DNA]</scope>
</reference>
<keyword evidence="1" id="KW-1133">Transmembrane helix</keyword>
<dbReference type="EMBL" id="MHUS01000011">
    <property type="protein sequence ID" value="OHA81420.1"/>
    <property type="molecule type" value="Genomic_DNA"/>
</dbReference>
<dbReference type="Proteomes" id="UP000176997">
    <property type="component" value="Unassembled WGS sequence"/>
</dbReference>
<protein>
    <recommendedName>
        <fullName evidence="4">PrgI family protein</fullName>
    </recommendedName>
</protein>
<evidence type="ECO:0000313" key="2">
    <source>
        <dbReference type="EMBL" id="OHA81420.1"/>
    </source>
</evidence>
<keyword evidence="1" id="KW-0472">Membrane</keyword>
<comment type="caution">
    <text evidence="2">The sequence shown here is derived from an EMBL/GenBank/DDBJ whole genome shotgun (WGS) entry which is preliminary data.</text>
</comment>
<dbReference type="STRING" id="1802723.A2675_00070"/>
<dbReference type="InterPro" id="IPR024414">
    <property type="entry name" value="Uncharacterised_PrgI"/>
</dbReference>
<dbReference type="AlphaFoldDB" id="A0A1G2S8J0"/>
<keyword evidence="1" id="KW-0812">Transmembrane</keyword>